<dbReference type="InterPro" id="IPR027417">
    <property type="entry name" value="P-loop_NTPase"/>
</dbReference>
<dbReference type="FunFam" id="3.40.50.300:FF:000218">
    <property type="entry name" value="Multidrug ABC transporter ATP-binding protein"/>
    <property type="match status" value="1"/>
</dbReference>
<reference evidence="11 12" key="1">
    <citation type="submission" date="2016-10" db="EMBL/GenBank/DDBJ databases">
        <authorList>
            <person name="de Groot N.N."/>
        </authorList>
    </citation>
    <scope>NUCLEOTIDE SEQUENCE [LARGE SCALE GENOMIC DNA]</scope>
    <source>
        <strain evidence="11 12">CPCC 100156</strain>
    </source>
</reference>
<keyword evidence="6 8" id="KW-0472">Membrane</keyword>
<dbReference type="RefSeq" id="WP_090561382.1">
    <property type="nucleotide sequence ID" value="NZ_FMXZ01000002.1"/>
</dbReference>
<dbReference type="Gene3D" id="1.20.1560.10">
    <property type="entry name" value="ABC transporter type 1, transmembrane domain"/>
    <property type="match status" value="1"/>
</dbReference>
<dbReference type="Pfam" id="PF00664">
    <property type="entry name" value="ABC_membrane"/>
    <property type="match status" value="1"/>
</dbReference>
<protein>
    <submittedName>
        <fullName evidence="11">ATP-binding cassette, subfamily B</fullName>
    </submittedName>
</protein>
<proteinExistence type="predicted"/>
<dbReference type="GO" id="GO:0005886">
    <property type="term" value="C:plasma membrane"/>
    <property type="evidence" value="ECO:0007669"/>
    <property type="project" value="UniProtKB-SubCell"/>
</dbReference>
<dbReference type="Pfam" id="PF00005">
    <property type="entry name" value="ABC_tran"/>
    <property type="match status" value="1"/>
</dbReference>
<dbReference type="GO" id="GO:0090374">
    <property type="term" value="P:oligopeptide export from mitochondrion"/>
    <property type="evidence" value="ECO:0007669"/>
    <property type="project" value="TreeGrafter"/>
</dbReference>
<dbReference type="PROSITE" id="PS50893">
    <property type="entry name" value="ABC_TRANSPORTER_2"/>
    <property type="match status" value="1"/>
</dbReference>
<gene>
    <name evidence="11" type="ORF">SAMN04487779_101675</name>
</gene>
<dbReference type="InterPro" id="IPR036640">
    <property type="entry name" value="ABC1_TM_sf"/>
</dbReference>
<feature type="transmembrane region" description="Helical" evidence="8">
    <location>
        <begin position="260"/>
        <end position="280"/>
    </location>
</feature>
<dbReference type="Gene3D" id="3.40.50.300">
    <property type="entry name" value="P-loop containing nucleotide triphosphate hydrolases"/>
    <property type="match status" value="1"/>
</dbReference>
<dbReference type="InterPro" id="IPR003593">
    <property type="entry name" value="AAA+_ATPase"/>
</dbReference>
<feature type="domain" description="ABC transmembrane type-1" evidence="10">
    <location>
        <begin position="39"/>
        <end position="321"/>
    </location>
</feature>
<dbReference type="SMART" id="SM00382">
    <property type="entry name" value="AAA"/>
    <property type="match status" value="1"/>
</dbReference>
<dbReference type="NCBIfam" id="TIGR02204">
    <property type="entry name" value="MsbA_rel"/>
    <property type="match status" value="1"/>
</dbReference>
<feature type="domain" description="ABC transporter" evidence="9">
    <location>
        <begin position="359"/>
        <end position="594"/>
    </location>
</feature>
<dbReference type="PANTHER" id="PTHR43394:SF1">
    <property type="entry name" value="ATP-BINDING CASSETTE SUB-FAMILY B MEMBER 10, MITOCHONDRIAL"/>
    <property type="match status" value="1"/>
</dbReference>
<evidence type="ECO:0000256" key="1">
    <source>
        <dbReference type="ARBA" id="ARBA00004651"/>
    </source>
</evidence>
<dbReference type="SUPFAM" id="SSF52540">
    <property type="entry name" value="P-loop containing nucleoside triphosphate hydrolases"/>
    <property type="match status" value="1"/>
</dbReference>
<dbReference type="InterPro" id="IPR017871">
    <property type="entry name" value="ABC_transporter-like_CS"/>
</dbReference>
<comment type="subcellular location">
    <subcellularLocation>
        <location evidence="1">Cell membrane</location>
        <topology evidence="1">Multi-pass membrane protein</topology>
    </subcellularLocation>
</comment>
<evidence type="ECO:0000256" key="3">
    <source>
        <dbReference type="ARBA" id="ARBA00022741"/>
    </source>
</evidence>
<keyword evidence="12" id="KW-1185">Reference proteome</keyword>
<evidence type="ECO:0000256" key="7">
    <source>
        <dbReference type="ARBA" id="ARBA00024725"/>
    </source>
</evidence>
<dbReference type="InterPro" id="IPR039421">
    <property type="entry name" value="Type_1_exporter"/>
</dbReference>
<keyword evidence="5 8" id="KW-1133">Transmembrane helix</keyword>
<keyword evidence="3" id="KW-0547">Nucleotide-binding</keyword>
<dbReference type="Proteomes" id="UP000198925">
    <property type="component" value="Unassembled WGS sequence"/>
</dbReference>
<sequence length="597" mass="62810">MTAAAGRAGGAPAAKPARARLASLGLLLPYLRPYRGRVALAGLALVLAAGMLLGLGQGLRHLVDEGFAAGSGAALDRTALALFGLVAALAAATCGRFFLMSWLGERVAADLRREVFDHLLTLSPAYYERARTGDILSRLTADIALLQALTGSAISQGIRNILTGAGAFVMLLVTSPKLAGIVAIVVPLVVVPMIGFGRRERRLSRAAQERIADLGDTAEEVLNGLRTVQAFTHEPLDRARYAAQVEQSVGAALRRIGTRALLILLVILLGFGAVTFALWVGGQDVIAGRMTGGELSAFVLYAVMLASSGASLSEVWGEIQRAAGAAERLLELLAERPAVAPPASPLPLPAPGGGPLGRIAFEEVVFHYPTRPERPALDRFSLAVEPGETVALVGPSGAGKTTVLQLLLRFYDPQSGRIRLDGVDIARAEPAALRGRLGLVPQDPVIFSTTARENIRFGRPDASDAEIAAAMRAAAADFLEDLPEGLDTHLGTRGVTLSGGQRQRVAIARAILRDPAVLLLDEATSALDAESERAVQQALERLARGRTTLVVAHRLATVRRADRIIVLEAGRIVASGTHEALVREGGLYGRLAALQFG</sequence>
<dbReference type="PROSITE" id="PS50929">
    <property type="entry name" value="ABC_TM1F"/>
    <property type="match status" value="1"/>
</dbReference>
<evidence type="ECO:0000259" key="10">
    <source>
        <dbReference type="PROSITE" id="PS50929"/>
    </source>
</evidence>
<dbReference type="InterPro" id="IPR011527">
    <property type="entry name" value="ABC1_TM_dom"/>
</dbReference>
<feature type="transmembrane region" description="Helical" evidence="8">
    <location>
        <begin position="178"/>
        <end position="196"/>
    </location>
</feature>
<evidence type="ECO:0000256" key="2">
    <source>
        <dbReference type="ARBA" id="ARBA00022692"/>
    </source>
</evidence>
<dbReference type="OrthoDB" id="5288404at2"/>
<evidence type="ECO:0000256" key="4">
    <source>
        <dbReference type="ARBA" id="ARBA00022840"/>
    </source>
</evidence>
<evidence type="ECO:0000256" key="5">
    <source>
        <dbReference type="ARBA" id="ARBA00022989"/>
    </source>
</evidence>
<evidence type="ECO:0000256" key="6">
    <source>
        <dbReference type="ARBA" id="ARBA00023136"/>
    </source>
</evidence>
<evidence type="ECO:0000313" key="11">
    <source>
        <dbReference type="EMBL" id="SDE01158.1"/>
    </source>
</evidence>
<evidence type="ECO:0000256" key="8">
    <source>
        <dbReference type="SAM" id="Phobius"/>
    </source>
</evidence>
<evidence type="ECO:0000313" key="12">
    <source>
        <dbReference type="Proteomes" id="UP000198925"/>
    </source>
</evidence>
<comment type="function">
    <text evidence="7">Part of an ABC transporter complex. Transmembrane domains (TMD) form a pore in the inner membrane and the ATP-binding domain (NBD) is responsible for energy generation.</text>
</comment>
<dbReference type="InterPro" id="IPR011918">
    <property type="entry name" value="ABC_MsbA_ATP-bd"/>
</dbReference>
<feature type="transmembrane region" description="Helical" evidence="8">
    <location>
        <begin position="79"/>
        <end position="103"/>
    </location>
</feature>
<dbReference type="GO" id="GO:0016887">
    <property type="term" value="F:ATP hydrolysis activity"/>
    <property type="evidence" value="ECO:0007669"/>
    <property type="project" value="InterPro"/>
</dbReference>
<dbReference type="InterPro" id="IPR003439">
    <property type="entry name" value="ABC_transporter-like_ATP-bd"/>
</dbReference>
<dbReference type="AlphaFoldDB" id="A0A1G6ZET0"/>
<dbReference type="GO" id="GO:0005524">
    <property type="term" value="F:ATP binding"/>
    <property type="evidence" value="ECO:0007669"/>
    <property type="project" value="UniProtKB-KW"/>
</dbReference>
<keyword evidence="4 11" id="KW-0067">ATP-binding</keyword>
<dbReference type="SUPFAM" id="SSF90123">
    <property type="entry name" value="ABC transporter transmembrane region"/>
    <property type="match status" value="1"/>
</dbReference>
<accession>A0A1G6ZET0</accession>
<dbReference type="PANTHER" id="PTHR43394">
    <property type="entry name" value="ATP-DEPENDENT PERMEASE MDL1, MITOCHONDRIAL"/>
    <property type="match status" value="1"/>
</dbReference>
<dbReference type="STRING" id="938405.SAMN02927895_01221"/>
<evidence type="ECO:0000259" key="9">
    <source>
        <dbReference type="PROSITE" id="PS50893"/>
    </source>
</evidence>
<name>A0A1G6ZET0_9PROT</name>
<dbReference type="CDD" id="cd18575">
    <property type="entry name" value="ABC_6TM_bac_exporter_ABCB8_10_like"/>
    <property type="match status" value="1"/>
</dbReference>
<feature type="transmembrane region" description="Helical" evidence="8">
    <location>
        <begin position="38"/>
        <end position="59"/>
    </location>
</feature>
<organism evidence="11 12">
    <name type="scientific">Belnapia rosea</name>
    <dbReference type="NCBI Taxonomy" id="938405"/>
    <lineage>
        <taxon>Bacteria</taxon>
        <taxon>Pseudomonadati</taxon>
        <taxon>Pseudomonadota</taxon>
        <taxon>Alphaproteobacteria</taxon>
        <taxon>Acetobacterales</taxon>
        <taxon>Roseomonadaceae</taxon>
        <taxon>Belnapia</taxon>
    </lineage>
</organism>
<keyword evidence="2 8" id="KW-0812">Transmembrane</keyword>
<dbReference type="GO" id="GO:0015421">
    <property type="term" value="F:ABC-type oligopeptide transporter activity"/>
    <property type="evidence" value="ECO:0007669"/>
    <property type="project" value="TreeGrafter"/>
</dbReference>
<dbReference type="EMBL" id="FMZX01000016">
    <property type="protein sequence ID" value="SDE01158.1"/>
    <property type="molecule type" value="Genomic_DNA"/>
</dbReference>
<dbReference type="PROSITE" id="PS00211">
    <property type="entry name" value="ABC_TRANSPORTER_1"/>
    <property type="match status" value="1"/>
</dbReference>